<accession>A0ABD2KF51</accession>
<feature type="region of interest" description="Disordered" evidence="1">
    <location>
        <begin position="1080"/>
        <end position="1170"/>
    </location>
</feature>
<evidence type="ECO:0000256" key="1">
    <source>
        <dbReference type="SAM" id="MobiDB-lite"/>
    </source>
</evidence>
<feature type="compositionally biased region" description="Basic and acidic residues" evidence="1">
    <location>
        <begin position="1240"/>
        <end position="1251"/>
    </location>
</feature>
<dbReference type="Proteomes" id="UP001620626">
    <property type="component" value="Unassembled WGS sequence"/>
</dbReference>
<feature type="region of interest" description="Disordered" evidence="1">
    <location>
        <begin position="1213"/>
        <end position="1266"/>
    </location>
</feature>
<sequence>MYSRSPTPKSERRHQIRLNNRDDNDCINNNMNINVNACAGTNISGEQQRAAAGQSNRTSVYHQICAINGHEMMTSSTTTNNNEPQLVTNNNFPWALAAPGTAGGCSMASANQQMMVAAEHFGDQQAVLIYKMQLLHCVEVATKRLLFHLVKTSASMPNLFRALPFLLFVLSFLCFFAFSPRSAAISFHLLPDAFNFGGGSVSASEHNGPCLFARSINMERNQFPEDNPAFDAPDKQSLAEFVIILTIRGNNQQFNSVLPPSNRTAMAFLELFERIQQITVSHQKLIYKWYDMCRHCRLDSVVAHLLKDNLEWTFPEAIEHEMDNNIQITLASLVAAENQNFSVENSKIFLGGTIGDVQLDSSNGKQLRRARSLLMRIKLKPQLKQPILIAFERRLRRIRWTEEMENAFRNVHLKMFVSAVLITFILMMVGTKRDPYESRPLLGFNIALVLAICIFSIYIVLIAGTGHLNPLLFPIPYVLVPIGILCFCNINSCLDRYSGISMHPTEKLAFIFIWDGPCLMHSLVSLAILCVISALFVTNSLLIQSLLAFAVGFLCLLLFLLFLIVCWLNYARRVASGLKWFQFWRTGDQAYNEKQMFDYDSRTSARLHEKLVDTRPSFARRVGALSCSQHFRMVSFAAFTVACFAAIMWSKPTAELSMAHFVPIAGDGIGSSRAFLHRYRTAFPKYENYLELDFDGPLDYEERKEQIFALLRWPLEAGLANKAVSWLAEFDKYKKNVEYRIDEDSILPLLTHAFLPAKQFHKFASDVYISQGHIQRSRMYLELSDEGRQNIEYLMHEILSRARHAGLPLVLKVPFSFNPVHDLWVIPQINSALITVSVLSALLNVLQPATAVCLLLTNMFLWTTVRTIGQQLVHIPLNIVTLSTLLFGILFNSATVLHFAYHFFNSGLRHRESAQRVQYAFQCTFWPILLSSMIGPVSFSVQLLFEQHPPLVFHVWQMLTLCSAVIFLQTITVLPGLLVLFADYFHFVFTYANQLCDENANAALTVDPMANNVYFVPHNNSYSCSTTADRARFNSRMVYPIDHHHHQQHHNNNPYSFHSPPCLPPAYFPPSIEFQCRSVAQQAIHQQHHHHHRLHSNSSGSRNGHIAATHQQQHTPQGNCSPGRLSASATTATTVYNSPSPSNNHQRRRQMVNEGASNSAGKRKSVVDCANSRNESMESCRLSDHQQNHHYLNRCKSHPSLQVPSSFHQLQQQHNLPTAQTLASSSSARFSAEHNHHHPSHDDGKKMKEEQIYEEPDSPETLTYDENGALFTNLKKEKHSLKL</sequence>
<keyword evidence="2" id="KW-0472">Membrane</keyword>
<evidence type="ECO:0000313" key="4">
    <source>
        <dbReference type="Proteomes" id="UP001620626"/>
    </source>
</evidence>
<feature type="transmembrane region" description="Helical" evidence="2">
    <location>
        <begin position="411"/>
        <end position="429"/>
    </location>
</feature>
<keyword evidence="2" id="KW-0812">Transmembrane</keyword>
<gene>
    <name evidence="3" type="ORF">niasHT_023085</name>
</gene>
<feature type="compositionally biased region" description="Polar residues" evidence="1">
    <location>
        <begin position="1213"/>
        <end position="1229"/>
    </location>
</feature>
<feature type="transmembrane region" description="Helical" evidence="2">
    <location>
        <begin position="630"/>
        <end position="650"/>
    </location>
</feature>
<dbReference type="PANTHER" id="PTHR10796:SF187">
    <property type="entry name" value="SSD DOMAIN-CONTAINING PROTEIN"/>
    <property type="match status" value="1"/>
</dbReference>
<proteinExistence type="predicted"/>
<feature type="transmembrane region" description="Helical" evidence="2">
    <location>
        <begin position="511"/>
        <end position="536"/>
    </location>
</feature>
<feature type="compositionally biased region" description="Polar residues" evidence="1">
    <location>
        <begin position="1109"/>
        <end position="1120"/>
    </location>
</feature>
<feature type="transmembrane region" description="Helical" evidence="2">
    <location>
        <begin position="832"/>
        <end position="857"/>
    </location>
</feature>
<feature type="compositionally biased region" description="Basic residues" evidence="1">
    <location>
        <begin position="1086"/>
        <end position="1095"/>
    </location>
</feature>
<dbReference type="EMBL" id="JBICBT010000775">
    <property type="protein sequence ID" value="KAL3101565.1"/>
    <property type="molecule type" value="Genomic_DNA"/>
</dbReference>
<organism evidence="3 4">
    <name type="scientific">Heterodera trifolii</name>
    <dbReference type="NCBI Taxonomy" id="157864"/>
    <lineage>
        <taxon>Eukaryota</taxon>
        <taxon>Metazoa</taxon>
        <taxon>Ecdysozoa</taxon>
        <taxon>Nematoda</taxon>
        <taxon>Chromadorea</taxon>
        <taxon>Rhabditida</taxon>
        <taxon>Tylenchina</taxon>
        <taxon>Tylenchomorpha</taxon>
        <taxon>Tylenchoidea</taxon>
        <taxon>Heteroderidae</taxon>
        <taxon>Heteroderinae</taxon>
        <taxon>Heterodera</taxon>
    </lineage>
</organism>
<reference evidence="3 4" key="1">
    <citation type="submission" date="2024-10" db="EMBL/GenBank/DDBJ databases">
        <authorList>
            <person name="Kim D."/>
        </authorList>
    </citation>
    <scope>NUCLEOTIDE SEQUENCE [LARGE SCALE GENOMIC DNA]</scope>
    <source>
        <strain evidence="3">BH-2024</strain>
    </source>
</reference>
<feature type="compositionally biased region" description="Polar residues" evidence="1">
    <location>
        <begin position="1127"/>
        <end position="1144"/>
    </location>
</feature>
<keyword evidence="2" id="KW-1133">Transmembrane helix</keyword>
<dbReference type="PANTHER" id="PTHR10796">
    <property type="entry name" value="PATCHED-RELATED"/>
    <property type="match status" value="1"/>
</dbReference>
<feature type="transmembrane region" description="Helical" evidence="2">
    <location>
        <begin position="957"/>
        <end position="981"/>
    </location>
</feature>
<evidence type="ECO:0000313" key="3">
    <source>
        <dbReference type="EMBL" id="KAL3101565.1"/>
    </source>
</evidence>
<name>A0ABD2KF51_9BILA</name>
<dbReference type="InterPro" id="IPR051697">
    <property type="entry name" value="Patched_domain-protein"/>
</dbReference>
<feature type="transmembrane region" description="Helical" evidence="2">
    <location>
        <begin position="877"/>
        <end position="904"/>
    </location>
</feature>
<feature type="transmembrane region" description="Helical" evidence="2">
    <location>
        <begin position="471"/>
        <end position="490"/>
    </location>
</feature>
<evidence type="ECO:0000256" key="2">
    <source>
        <dbReference type="SAM" id="Phobius"/>
    </source>
</evidence>
<feature type="transmembrane region" description="Helical" evidence="2">
    <location>
        <begin position="441"/>
        <end position="465"/>
    </location>
</feature>
<feature type="transmembrane region" description="Helical" evidence="2">
    <location>
        <begin position="542"/>
        <end position="570"/>
    </location>
</feature>
<comment type="caution">
    <text evidence="3">The sequence shown here is derived from an EMBL/GenBank/DDBJ whole genome shotgun (WGS) entry which is preliminary data.</text>
</comment>
<feature type="transmembrane region" description="Helical" evidence="2">
    <location>
        <begin position="925"/>
        <end position="945"/>
    </location>
</feature>
<feature type="compositionally biased region" description="Low complexity" evidence="1">
    <location>
        <begin position="1096"/>
        <end position="1105"/>
    </location>
</feature>
<keyword evidence="4" id="KW-1185">Reference proteome</keyword>
<protein>
    <submittedName>
        <fullName evidence="3">Uncharacterized protein</fullName>
    </submittedName>
</protein>
<feature type="transmembrane region" description="Helical" evidence="2">
    <location>
        <begin position="159"/>
        <end position="178"/>
    </location>
</feature>